<protein>
    <submittedName>
        <fullName evidence="1">Uncharacterized protein</fullName>
    </submittedName>
</protein>
<dbReference type="EMBL" id="CACRXK020013705">
    <property type="protein sequence ID" value="CAB4025617.1"/>
    <property type="molecule type" value="Genomic_DNA"/>
</dbReference>
<comment type="caution">
    <text evidence="1">The sequence shown here is derived from an EMBL/GenBank/DDBJ whole genome shotgun (WGS) entry which is preliminary data.</text>
</comment>
<gene>
    <name evidence="1" type="ORF">PACLA_8A047662</name>
</gene>
<accession>A0A7D9JBE2</accession>
<evidence type="ECO:0000313" key="1">
    <source>
        <dbReference type="EMBL" id="CAB4025617.1"/>
    </source>
</evidence>
<organism evidence="1 2">
    <name type="scientific">Paramuricea clavata</name>
    <name type="common">Red gorgonian</name>
    <name type="synonym">Violescent sea-whip</name>
    <dbReference type="NCBI Taxonomy" id="317549"/>
    <lineage>
        <taxon>Eukaryota</taxon>
        <taxon>Metazoa</taxon>
        <taxon>Cnidaria</taxon>
        <taxon>Anthozoa</taxon>
        <taxon>Octocorallia</taxon>
        <taxon>Malacalcyonacea</taxon>
        <taxon>Plexauridae</taxon>
        <taxon>Paramuricea</taxon>
    </lineage>
</organism>
<name>A0A7D9JBE2_PARCT</name>
<proteinExistence type="predicted"/>
<dbReference type="Proteomes" id="UP001152795">
    <property type="component" value="Unassembled WGS sequence"/>
</dbReference>
<dbReference type="OrthoDB" id="10067830at2759"/>
<keyword evidence="2" id="KW-1185">Reference proteome</keyword>
<sequence>MKAYGSDGESALIKALELEFPFALGFLCRTHIARNIEHKIKSDLHLSNSFYTTVVKDVFGDKQHQGLVNCNNRAEFDLNLSKLKVKWDRLEQQERKKKKMPDDAKFFFYFEKNKADAIYHHCRPDLLREVGIQEDMFDNNAPESMNASLKTWLEGKRKDVSQVITDIRGFVMKQRHDVGKAFSEMSGSYVLKEEYKYAKMPSDFWSLEPSTRKQLLDKVSDVPMKTVDTGEVQGNSLNTELSKLTAKFSDVHVAALKDKAETILNGNIRQGFSGPKSRIVPSESGGQPHVIKCVDGHKYVCTTPCLQFKMHAVCSHSLAAAADNHDLRCFVSMYLEKDKSANLTAGSMAKTTRHAGEKPGHTARKRNKRKESVENVQRVTLGEVLREIPPDCTQLRYSAEACDPHSLKVKLTRVTATRPEKPVVRPTESTPVELIQISGNIRKCAGCRGDLKNGPTSRSMQDVSSLDLDSQYCIRHKEEDYVFIAKTNQWLMKFENKHYHINRSCIVGRNPNFQANNLQIMLPHTMSLELRNFRCITSLN</sequence>
<reference evidence="1" key="1">
    <citation type="submission" date="2020-04" db="EMBL/GenBank/DDBJ databases">
        <authorList>
            <person name="Alioto T."/>
            <person name="Alioto T."/>
            <person name="Gomez Garrido J."/>
        </authorList>
    </citation>
    <scope>NUCLEOTIDE SEQUENCE</scope>
    <source>
        <strain evidence="1">A484AB</strain>
    </source>
</reference>
<dbReference type="AlphaFoldDB" id="A0A7D9JBE2"/>
<evidence type="ECO:0000313" key="2">
    <source>
        <dbReference type="Proteomes" id="UP001152795"/>
    </source>
</evidence>